<dbReference type="AlphaFoldDB" id="A0A4V2PHW9"/>
<reference evidence="1 2" key="1">
    <citation type="submission" date="2019-03" db="EMBL/GenBank/DDBJ databases">
        <title>Sequencing the genomes of 1000 actinobacteria strains.</title>
        <authorList>
            <person name="Klenk H.-P."/>
        </authorList>
    </citation>
    <scope>NUCLEOTIDE SEQUENCE [LARGE SCALE GENOMIC DNA]</scope>
    <source>
        <strain evidence="1 2">DSM 44969</strain>
    </source>
</reference>
<dbReference type="EMBL" id="SMFZ01000002">
    <property type="protein sequence ID" value="TCK22356.1"/>
    <property type="molecule type" value="Genomic_DNA"/>
</dbReference>
<protein>
    <submittedName>
        <fullName evidence="1">Uncharacterized protein YndB with AHSA1/START domain</fullName>
    </submittedName>
</protein>
<comment type="caution">
    <text evidence="1">The sequence shown here is derived from an EMBL/GenBank/DDBJ whole genome shotgun (WGS) entry which is preliminary data.</text>
</comment>
<evidence type="ECO:0000313" key="2">
    <source>
        <dbReference type="Proteomes" id="UP000295560"/>
    </source>
</evidence>
<gene>
    <name evidence="1" type="ORF">EV378_6358</name>
</gene>
<dbReference type="InterPro" id="IPR023393">
    <property type="entry name" value="START-like_dom_sf"/>
</dbReference>
<dbReference type="Proteomes" id="UP000295560">
    <property type="component" value="Unassembled WGS sequence"/>
</dbReference>
<keyword evidence="2" id="KW-1185">Reference proteome</keyword>
<accession>A0A4V2PHW9</accession>
<proteinExistence type="predicted"/>
<dbReference type="Pfam" id="PF10604">
    <property type="entry name" value="Polyketide_cyc2"/>
    <property type="match status" value="1"/>
</dbReference>
<organism evidence="1 2">
    <name type="scientific">Pseudonocardia endophytica</name>
    <dbReference type="NCBI Taxonomy" id="401976"/>
    <lineage>
        <taxon>Bacteria</taxon>
        <taxon>Bacillati</taxon>
        <taxon>Actinomycetota</taxon>
        <taxon>Actinomycetes</taxon>
        <taxon>Pseudonocardiales</taxon>
        <taxon>Pseudonocardiaceae</taxon>
        <taxon>Pseudonocardia</taxon>
    </lineage>
</organism>
<name>A0A4V2PHW9_PSEEN</name>
<dbReference type="InterPro" id="IPR019587">
    <property type="entry name" value="Polyketide_cyclase/dehydratase"/>
</dbReference>
<sequence length="152" mass="16496">MTPHDVPTVVRVEREIAADPATIFEQIADPAGQPAWDGNDNLADAAAGQRVHAVGAVFSTTLTMGAVRENHVVEFEEGRRIAWTPAEPGGRPPGHLWRWELEPLGPGLTRVAHTYDWTHLTDETRFERARATTADTLRASLDGLAAVVEGEG</sequence>
<dbReference type="OrthoDB" id="6624781at2"/>
<dbReference type="Gene3D" id="3.30.530.20">
    <property type="match status" value="1"/>
</dbReference>
<dbReference type="SUPFAM" id="SSF55961">
    <property type="entry name" value="Bet v1-like"/>
    <property type="match status" value="1"/>
</dbReference>
<dbReference type="RefSeq" id="WP_132431153.1">
    <property type="nucleotide sequence ID" value="NZ_SMFZ01000002.1"/>
</dbReference>
<evidence type="ECO:0000313" key="1">
    <source>
        <dbReference type="EMBL" id="TCK22356.1"/>
    </source>
</evidence>